<name>A0A517TVR1_9BACT</name>
<sequence length="250" mass="26759" precursor="true">MTRTLVLAIVALLTLNNATLAGPIFGVKGVGPNWNDGYSFFVDGDDLNGAFDTIYFQAKIFRGTFINTNSGSVVAGVPRPPGDLFTYPNRMITADPLDFPGALGLTQVGLINNAQELSYTAGKLGGTISTGAEPNDNLFLGNVMLSLGGGLDWRVELISAGNIVGLGYGRLPFPEPTGLALIAVSLVGLLTSRRLSRLQVRQRDRSEPLASVRDETSHRTFHDATSLGGHVRQLDRPVVGQRPLDRLNDL</sequence>
<evidence type="ECO:0008006" key="4">
    <source>
        <dbReference type="Google" id="ProtNLM"/>
    </source>
</evidence>
<reference evidence="2 3" key="1">
    <citation type="submission" date="2019-02" db="EMBL/GenBank/DDBJ databases">
        <title>Deep-cultivation of Planctomycetes and their phenomic and genomic characterization uncovers novel biology.</title>
        <authorList>
            <person name="Wiegand S."/>
            <person name="Jogler M."/>
            <person name="Boedeker C."/>
            <person name="Pinto D."/>
            <person name="Vollmers J."/>
            <person name="Rivas-Marin E."/>
            <person name="Kohn T."/>
            <person name="Peeters S.H."/>
            <person name="Heuer A."/>
            <person name="Rast P."/>
            <person name="Oberbeckmann S."/>
            <person name="Bunk B."/>
            <person name="Jeske O."/>
            <person name="Meyerdierks A."/>
            <person name="Storesund J.E."/>
            <person name="Kallscheuer N."/>
            <person name="Luecker S."/>
            <person name="Lage O.M."/>
            <person name="Pohl T."/>
            <person name="Merkel B.J."/>
            <person name="Hornburger P."/>
            <person name="Mueller R.-W."/>
            <person name="Bruemmer F."/>
            <person name="Labrenz M."/>
            <person name="Spormann A.M."/>
            <person name="Op den Camp H."/>
            <person name="Overmann J."/>
            <person name="Amann R."/>
            <person name="Jetten M.S.M."/>
            <person name="Mascher T."/>
            <person name="Medema M.H."/>
            <person name="Devos D.P."/>
            <person name="Kaster A.-K."/>
            <person name="Ovreas L."/>
            <person name="Rohde M."/>
            <person name="Galperin M.Y."/>
            <person name="Jogler C."/>
        </authorList>
    </citation>
    <scope>NUCLEOTIDE SEQUENCE [LARGE SCALE GENOMIC DNA]</scope>
    <source>
        <strain evidence="2 3">I41</strain>
    </source>
</reference>
<feature type="chain" id="PRO_5021939472" description="PEP-CTERM protein-sorting domain-containing protein" evidence="1">
    <location>
        <begin position="22"/>
        <end position="250"/>
    </location>
</feature>
<protein>
    <recommendedName>
        <fullName evidence="4">PEP-CTERM protein-sorting domain-containing protein</fullName>
    </recommendedName>
</protein>
<dbReference type="EMBL" id="CP036339">
    <property type="protein sequence ID" value="QDT72461.1"/>
    <property type="molecule type" value="Genomic_DNA"/>
</dbReference>
<organism evidence="2 3">
    <name type="scientific">Lacipirellula limnantheis</name>
    <dbReference type="NCBI Taxonomy" id="2528024"/>
    <lineage>
        <taxon>Bacteria</taxon>
        <taxon>Pseudomonadati</taxon>
        <taxon>Planctomycetota</taxon>
        <taxon>Planctomycetia</taxon>
        <taxon>Pirellulales</taxon>
        <taxon>Lacipirellulaceae</taxon>
        <taxon>Lacipirellula</taxon>
    </lineage>
</organism>
<dbReference type="Proteomes" id="UP000317909">
    <property type="component" value="Chromosome"/>
</dbReference>
<keyword evidence="1" id="KW-0732">Signal</keyword>
<accession>A0A517TVR1</accession>
<keyword evidence="3" id="KW-1185">Reference proteome</keyword>
<dbReference type="KEGG" id="llh:I41_16390"/>
<proteinExistence type="predicted"/>
<gene>
    <name evidence="2" type="ORF">I41_16390</name>
</gene>
<evidence type="ECO:0000313" key="2">
    <source>
        <dbReference type="EMBL" id="QDT72461.1"/>
    </source>
</evidence>
<feature type="signal peptide" evidence="1">
    <location>
        <begin position="1"/>
        <end position="21"/>
    </location>
</feature>
<dbReference type="AlphaFoldDB" id="A0A517TVR1"/>
<evidence type="ECO:0000313" key="3">
    <source>
        <dbReference type="Proteomes" id="UP000317909"/>
    </source>
</evidence>
<evidence type="ECO:0000256" key="1">
    <source>
        <dbReference type="SAM" id="SignalP"/>
    </source>
</evidence>